<dbReference type="EMBL" id="ML978124">
    <property type="protein sequence ID" value="KAF2100240.1"/>
    <property type="molecule type" value="Genomic_DNA"/>
</dbReference>
<keyword evidence="2" id="KW-1185">Reference proteome</keyword>
<dbReference type="OrthoDB" id="3945550at2759"/>
<evidence type="ECO:0000313" key="1">
    <source>
        <dbReference type="EMBL" id="KAF2100240.1"/>
    </source>
</evidence>
<organism evidence="1 2">
    <name type="scientific">Rhizodiscina lignyota</name>
    <dbReference type="NCBI Taxonomy" id="1504668"/>
    <lineage>
        <taxon>Eukaryota</taxon>
        <taxon>Fungi</taxon>
        <taxon>Dikarya</taxon>
        <taxon>Ascomycota</taxon>
        <taxon>Pezizomycotina</taxon>
        <taxon>Dothideomycetes</taxon>
        <taxon>Pleosporomycetidae</taxon>
        <taxon>Aulographales</taxon>
        <taxon>Rhizodiscinaceae</taxon>
        <taxon>Rhizodiscina</taxon>
    </lineage>
</organism>
<dbReference type="InterPro" id="IPR036047">
    <property type="entry name" value="F-box-like_dom_sf"/>
</dbReference>
<accession>A0A9P4M7Q0</accession>
<sequence length="645" mass="73993">MSSFRLNDLPTDIHLVICSYLWAVSPRTIRALYRVNRNFHEIAISFLYRGLSLSISSPEGLRNDVTALEENAVCQRYLQHARQLELTGRMLAVGDNDSWQRVVHQPFHSVDDSFSTAESLNPSFESVFVMDGKSDNREDALEAWNPLIYLLPKFQRLSDLIYNCDSKFPPQLLDTVSQHHPECKVHLRSFRFKSLNEPVTDPDELALAQSPLLHSLSIKCTYRDSRGVDDFNGDAAIRTVALAPNLKHVRILGCRPASSPQLQRARNIPRGEWKGFIPPVDIFKKAHLLSLSFCAYDDRLSRKKLDLWEKHIHFNSLQRMQFSVSDSTILRDMMINNQLASLEELCITLECQKTDETFKDVAESFFVALNPLKVLKVGGTLHRELVMKICEQHGGALHELSFTPYEDGYGMAGPPLRFNEDDFGAIANTCHILREIKITIRRSMGNRQETECYEALGKIRTLREVNLQLDCTNAQNPGQPLAEWDEFNRMRSDTGMRLANGHLECAIINSAVDETLVRSIWDIISENNPKLQSLRVTPHGGSGFGNSHPGDLMTIVHNLSRTFFLSRSETDENKLDVFELTIETRENYDRSQREHEKIMLEKWGNRGLNGASWKVFQHLWPFSEETEDWREVWSSRPLQREDHAQ</sequence>
<proteinExistence type="predicted"/>
<gene>
    <name evidence="1" type="ORF">NA57DRAFT_54336</name>
</gene>
<comment type="caution">
    <text evidence="1">The sequence shown here is derived from an EMBL/GenBank/DDBJ whole genome shotgun (WGS) entry which is preliminary data.</text>
</comment>
<evidence type="ECO:0008006" key="3">
    <source>
        <dbReference type="Google" id="ProtNLM"/>
    </source>
</evidence>
<dbReference type="AlphaFoldDB" id="A0A9P4M7Q0"/>
<dbReference type="SUPFAM" id="SSF81383">
    <property type="entry name" value="F-box domain"/>
    <property type="match status" value="1"/>
</dbReference>
<protein>
    <recommendedName>
        <fullName evidence="3">F-box domain-containing protein</fullName>
    </recommendedName>
</protein>
<evidence type="ECO:0000313" key="2">
    <source>
        <dbReference type="Proteomes" id="UP000799772"/>
    </source>
</evidence>
<dbReference type="Proteomes" id="UP000799772">
    <property type="component" value="Unassembled WGS sequence"/>
</dbReference>
<reference evidence="1" key="1">
    <citation type="journal article" date="2020" name="Stud. Mycol.">
        <title>101 Dothideomycetes genomes: a test case for predicting lifestyles and emergence of pathogens.</title>
        <authorList>
            <person name="Haridas S."/>
            <person name="Albert R."/>
            <person name="Binder M."/>
            <person name="Bloem J."/>
            <person name="Labutti K."/>
            <person name="Salamov A."/>
            <person name="Andreopoulos B."/>
            <person name="Baker S."/>
            <person name="Barry K."/>
            <person name="Bills G."/>
            <person name="Bluhm B."/>
            <person name="Cannon C."/>
            <person name="Castanera R."/>
            <person name="Culley D."/>
            <person name="Daum C."/>
            <person name="Ezra D."/>
            <person name="Gonzalez J."/>
            <person name="Henrissat B."/>
            <person name="Kuo A."/>
            <person name="Liang C."/>
            <person name="Lipzen A."/>
            <person name="Lutzoni F."/>
            <person name="Magnuson J."/>
            <person name="Mondo S."/>
            <person name="Nolan M."/>
            <person name="Ohm R."/>
            <person name="Pangilinan J."/>
            <person name="Park H.-J."/>
            <person name="Ramirez L."/>
            <person name="Alfaro M."/>
            <person name="Sun H."/>
            <person name="Tritt A."/>
            <person name="Yoshinaga Y."/>
            <person name="Zwiers L.-H."/>
            <person name="Turgeon B."/>
            <person name="Goodwin S."/>
            <person name="Spatafora J."/>
            <person name="Crous P."/>
            <person name="Grigoriev I."/>
        </authorList>
    </citation>
    <scope>NUCLEOTIDE SEQUENCE</scope>
    <source>
        <strain evidence="1">CBS 133067</strain>
    </source>
</reference>
<name>A0A9P4M7Q0_9PEZI</name>